<dbReference type="EMBL" id="BMAU01021310">
    <property type="protein sequence ID" value="GFY12171.1"/>
    <property type="molecule type" value="Genomic_DNA"/>
</dbReference>
<proteinExistence type="predicted"/>
<gene>
    <name evidence="2" type="ORF">TNCV_3097251</name>
</gene>
<feature type="region of interest" description="Disordered" evidence="1">
    <location>
        <begin position="62"/>
        <end position="104"/>
    </location>
</feature>
<feature type="compositionally biased region" description="Basic and acidic residues" evidence="1">
    <location>
        <begin position="81"/>
        <end position="102"/>
    </location>
</feature>
<keyword evidence="3" id="KW-1185">Reference proteome</keyword>
<protein>
    <submittedName>
        <fullName evidence="2">Uncharacterized protein</fullName>
    </submittedName>
</protein>
<dbReference type="Proteomes" id="UP000887159">
    <property type="component" value="Unassembled WGS sequence"/>
</dbReference>
<reference evidence="2" key="1">
    <citation type="submission" date="2020-08" db="EMBL/GenBank/DDBJ databases">
        <title>Multicomponent nature underlies the extraordinary mechanical properties of spider dragline silk.</title>
        <authorList>
            <person name="Kono N."/>
            <person name="Nakamura H."/>
            <person name="Mori M."/>
            <person name="Yoshida Y."/>
            <person name="Ohtoshi R."/>
            <person name="Malay A.D."/>
            <person name="Moran D.A.P."/>
            <person name="Tomita M."/>
            <person name="Numata K."/>
            <person name="Arakawa K."/>
        </authorList>
    </citation>
    <scope>NUCLEOTIDE SEQUENCE</scope>
</reference>
<dbReference type="AlphaFoldDB" id="A0A8X6SPP9"/>
<comment type="caution">
    <text evidence="2">The sequence shown here is derived from an EMBL/GenBank/DDBJ whole genome shotgun (WGS) entry which is preliminary data.</text>
</comment>
<name>A0A8X6SPP9_TRICX</name>
<evidence type="ECO:0000313" key="3">
    <source>
        <dbReference type="Proteomes" id="UP000887159"/>
    </source>
</evidence>
<evidence type="ECO:0000313" key="2">
    <source>
        <dbReference type="EMBL" id="GFY12171.1"/>
    </source>
</evidence>
<organism evidence="2 3">
    <name type="scientific">Trichonephila clavipes</name>
    <name type="common">Golden silk orbweaver</name>
    <name type="synonym">Nephila clavipes</name>
    <dbReference type="NCBI Taxonomy" id="2585209"/>
    <lineage>
        <taxon>Eukaryota</taxon>
        <taxon>Metazoa</taxon>
        <taxon>Ecdysozoa</taxon>
        <taxon>Arthropoda</taxon>
        <taxon>Chelicerata</taxon>
        <taxon>Arachnida</taxon>
        <taxon>Araneae</taxon>
        <taxon>Araneomorphae</taxon>
        <taxon>Entelegynae</taxon>
        <taxon>Araneoidea</taxon>
        <taxon>Nephilidae</taxon>
        <taxon>Trichonephila</taxon>
    </lineage>
</organism>
<sequence length="158" mass="18179">MEILLYFKCCKFGSGLPVDGFFNAAVSKFFLSHTSETKIIINCTLLSVQGFAQFNQKIQRDDRKQHWTTNNHRTRNRKPRLLGENHDGSSRREDDEPDKGRSQTDMGIWRSVVGLKKLARMQIFHSSGESRRGTTGHCLPERVVHVRRCTSTFFDCDA</sequence>
<accession>A0A8X6SPP9</accession>
<evidence type="ECO:0000256" key="1">
    <source>
        <dbReference type="SAM" id="MobiDB-lite"/>
    </source>
</evidence>